<sequence>MDVAANGIVLRPDRKAAEAALQALGVPLGTEFADFYLKYQGGFISPRPVAELLDIEGPIDPNIPVQTAYAQDRYGLPQKYLALTSDESEGMYLYDKEDQAVYDMDFDNLKDLLDDRLAARWATFNAFLSWYFDESGD</sequence>
<dbReference type="InterPro" id="IPR018958">
    <property type="entry name" value="Knr4/Smi1-like_dom"/>
</dbReference>
<dbReference type="InterPro" id="IPR037883">
    <property type="entry name" value="Knr4/Smi1-like_sf"/>
</dbReference>
<dbReference type="Pfam" id="PF09346">
    <property type="entry name" value="SMI1_KNR4"/>
    <property type="match status" value="1"/>
</dbReference>
<feature type="domain" description="Knr4/Smi1-like" evidence="1">
    <location>
        <begin position="18"/>
        <end position="129"/>
    </location>
</feature>
<dbReference type="AlphaFoldDB" id="A0A484UID9"/>
<dbReference type="Gene3D" id="3.40.1580.10">
    <property type="entry name" value="SMI1/KNR4-like"/>
    <property type="match status" value="1"/>
</dbReference>
<name>A0A484UID9_9ZZZZ</name>
<organism evidence="2">
    <name type="scientific">plant metagenome</name>
    <dbReference type="NCBI Taxonomy" id="1297885"/>
    <lineage>
        <taxon>unclassified sequences</taxon>
        <taxon>metagenomes</taxon>
        <taxon>organismal metagenomes</taxon>
    </lineage>
</organism>
<proteinExistence type="predicted"/>
<protein>
    <recommendedName>
        <fullName evidence="1">Knr4/Smi1-like domain-containing protein</fullName>
    </recommendedName>
</protein>
<dbReference type="SUPFAM" id="SSF160631">
    <property type="entry name" value="SMI1/KNR4-like"/>
    <property type="match status" value="1"/>
</dbReference>
<reference evidence="2" key="1">
    <citation type="submission" date="2019-03" db="EMBL/GenBank/DDBJ databases">
        <authorList>
            <person name="Danneels B."/>
        </authorList>
    </citation>
    <scope>NUCLEOTIDE SEQUENCE</scope>
</reference>
<evidence type="ECO:0000259" key="1">
    <source>
        <dbReference type="Pfam" id="PF09346"/>
    </source>
</evidence>
<evidence type="ECO:0000313" key="2">
    <source>
        <dbReference type="EMBL" id="VFR86638.1"/>
    </source>
</evidence>
<gene>
    <name evidence="2" type="ORF">RAN3_3397</name>
</gene>
<accession>A0A484UID9</accession>
<dbReference type="EMBL" id="CAADIO010000012">
    <property type="protein sequence ID" value="VFR86638.1"/>
    <property type="molecule type" value="Genomic_DNA"/>
</dbReference>